<organism evidence="1 2">
    <name type="scientific">Symbiodinium microadriaticum</name>
    <name type="common">Dinoflagellate</name>
    <name type="synonym">Zooxanthella microadriatica</name>
    <dbReference type="NCBI Taxonomy" id="2951"/>
    <lineage>
        <taxon>Eukaryota</taxon>
        <taxon>Sar</taxon>
        <taxon>Alveolata</taxon>
        <taxon>Dinophyceae</taxon>
        <taxon>Suessiales</taxon>
        <taxon>Symbiodiniaceae</taxon>
        <taxon>Symbiodinium</taxon>
    </lineage>
</organism>
<comment type="caution">
    <text evidence="1">The sequence shown here is derived from an EMBL/GenBank/DDBJ whole genome shotgun (WGS) entry which is preliminary data.</text>
</comment>
<dbReference type="OMA" id="MVLEPWG"/>
<dbReference type="AlphaFoldDB" id="A0A1Q9CK29"/>
<name>A0A1Q9CK29_SYMMI</name>
<reference evidence="1 2" key="1">
    <citation type="submission" date="2016-02" db="EMBL/GenBank/DDBJ databases">
        <title>Genome analysis of coral dinoflagellate symbionts highlights evolutionary adaptations to a symbiotic lifestyle.</title>
        <authorList>
            <person name="Aranda M."/>
            <person name="Li Y."/>
            <person name="Liew Y.J."/>
            <person name="Baumgarten S."/>
            <person name="Simakov O."/>
            <person name="Wilson M."/>
            <person name="Piel J."/>
            <person name="Ashoor H."/>
            <person name="Bougouffa S."/>
            <person name="Bajic V.B."/>
            <person name="Ryu T."/>
            <person name="Ravasi T."/>
            <person name="Bayer T."/>
            <person name="Micklem G."/>
            <person name="Kim H."/>
            <person name="Bhak J."/>
            <person name="Lajeunesse T.C."/>
            <person name="Voolstra C.R."/>
        </authorList>
    </citation>
    <scope>NUCLEOTIDE SEQUENCE [LARGE SCALE GENOMIC DNA]</scope>
    <source>
        <strain evidence="1 2">CCMP2467</strain>
    </source>
</reference>
<protein>
    <submittedName>
        <fullName evidence="1">Uncharacterized protein</fullName>
    </submittedName>
</protein>
<evidence type="ECO:0000313" key="1">
    <source>
        <dbReference type="EMBL" id="OLP83291.1"/>
    </source>
</evidence>
<dbReference type="Proteomes" id="UP000186817">
    <property type="component" value="Unassembled WGS sequence"/>
</dbReference>
<accession>A0A1Q9CK29</accession>
<evidence type="ECO:0000313" key="2">
    <source>
        <dbReference type="Proteomes" id="UP000186817"/>
    </source>
</evidence>
<sequence>MVLEPWGAEKLGFTLWGRTRTLENKLRPFPLSQRNYEDGKVLGHIDFLENRKLCAFLLLDAEGSAAWH</sequence>
<gene>
    <name evidence="1" type="ORF">AK812_SmicGene35962</name>
</gene>
<keyword evidence="2" id="KW-1185">Reference proteome</keyword>
<proteinExistence type="predicted"/>
<dbReference type="EMBL" id="LSRX01001126">
    <property type="protein sequence ID" value="OLP83291.1"/>
    <property type="molecule type" value="Genomic_DNA"/>
</dbReference>